<dbReference type="Pfam" id="PF16078">
    <property type="entry name" value="2-oxogl_dehyd_N"/>
    <property type="match status" value="1"/>
</dbReference>
<dbReference type="InterPro" id="IPR042179">
    <property type="entry name" value="KGD_C_sf"/>
</dbReference>
<dbReference type="Gene3D" id="3.40.50.12470">
    <property type="match status" value="1"/>
</dbReference>
<evidence type="ECO:0000256" key="3">
    <source>
        <dbReference type="ARBA" id="ARBA00006936"/>
    </source>
</evidence>
<dbReference type="GO" id="GO:0005829">
    <property type="term" value="C:cytosol"/>
    <property type="evidence" value="ECO:0007669"/>
    <property type="project" value="TreeGrafter"/>
</dbReference>
<dbReference type="SUPFAM" id="SSF52518">
    <property type="entry name" value="Thiamin diphosphate-binding fold (THDP-binding)"/>
    <property type="match status" value="2"/>
</dbReference>
<evidence type="ECO:0000256" key="5">
    <source>
        <dbReference type="ARBA" id="ARBA00023002"/>
    </source>
</evidence>
<keyword evidence="6" id="KW-0786">Thiamine pyrophosphate</keyword>
<dbReference type="GO" id="GO:0045252">
    <property type="term" value="C:oxoglutarate dehydrogenase complex"/>
    <property type="evidence" value="ECO:0007669"/>
    <property type="project" value="TreeGrafter"/>
</dbReference>
<dbReference type="GO" id="GO:0006099">
    <property type="term" value="P:tricarboxylic acid cycle"/>
    <property type="evidence" value="ECO:0007669"/>
    <property type="project" value="TreeGrafter"/>
</dbReference>
<dbReference type="GO" id="GO:0030976">
    <property type="term" value="F:thiamine pyrophosphate binding"/>
    <property type="evidence" value="ECO:0007669"/>
    <property type="project" value="InterPro"/>
</dbReference>
<dbReference type="PIRSF" id="PIRSF000157">
    <property type="entry name" value="Oxoglu_dh_E1"/>
    <property type="match status" value="1"/>
</dbReference>
<dbReference type="KEGG" id="chya:V22_06090"/>
<feature type="compositionally biased region" description="Polar residues" evidence="7">
    <location>
        <begin position="1"/>
        <end position="22"/>
    </location>
</feature>
<dbReference type="RefSeq" id="WP_231734144.1">
    <property type="nucleotide sequence ID" value="NZ_CP036316.1"/>
</dbReference>
<dbReference type="NCBIfam" id="NF006914">
    <property type="entry name" value="PRK09404.1"/>
    <property type="match status" value="1"/>
</dbReference>
<dbReference type="CDD" id="cd02016">
    <property type="entry name" value="TPP_E1_OGDC_like"/>
    <property type="match status" value="1"/>
</dbReference>
<dbReference type="InterPro" id="IPR029061">
    <property type="entry name" value="THDP-binding"/>
</dbReference>
<gene>
    <name evidence="9" type="primary">sucA</name>
    <name evidence="9" type="ORF">V22_06090</name>
</gene>
<keyword evidence="5 9" id="KW-0560">Oxidoreductase</keyword>
<dbReference type="InterPro" id="IPR032106">
    <property type="entry name" value="2-oxogl_dehyd_N"/>
</dbReference>
<name>A0A517T4V0_9PLAN</name>
<reference evidence="9 10" key="1">
    <citation type="submission" date="2019-02" db="EMBL/GenBank/DDBJ databases">
        <title>Deep-cultivation of Planctomycetes and their phenomic and genomic characterization uncovers novel biology.</title>
        <authorList>
            <person name="Wiegand S."/>
            <person name="Jogler M."/>
            <person name="Boedeker C."/>
            <person name="Pinto D."/>
            <person name="Vollmers J."/>
            <person name="Rivas-Marin E."/>
            <person name="Kohn T."/>
            <person name="Peeters S.H."/>
            <person name="Heuer A."/>
            <person name="Rast P."/>
            <person name="Oberbeckmann S."/>
            <person name="Bunk B."/>
            <person name="Jeske O."/>
            <person name="Meyerdierks A."/>
            <person name="Storesund J.E."/>
            <person name="Kallscheuer N."/>
            <person name="Luecker S."/>
            <person name="Lage O.M."/>
            <person name="Pohl T."/>
            <person name="Merkel B.J."/>
            <person name="Hornburger P."/>
            <person name="Mueller R.-W."/>
            <person name="Bruemmer F."/>
            <person name="Labrenz M."/>
            <person name="Spormann A.M."/>
            <person name="Op den Camp H."/>
            <person name="Overmann J."/>
            <person name="Amann R."/>
            <person name="Jetten M.S.M."/>
            <person name="Mascher T."/>
            <person name="Medema M.H."/>
            <person name="Devos D.P."/>
            <person name="Kaster A.-K."/>
            <person name="Ovreas L."/>
            <person name="Rohde M."/>
            <person name="Galperin M.Y."/>
            <person name="Jogler C."/>
        </authorList>
    </citation>
    <scope>NUCLEOTIDE SEQUENCE [LARGE SCALE GENOMIC DNA]</scope>
    <source>
        <strain evidence="9 10">V22</strain>
    </source>
</reference>
<dbReference type="AlphaFoldDB" id="A0A517T4V0"/>
<evidence type="ECO:0000256" key="7">
    <source>
        <dbReference type="SAM" id="MobiDB-lite"/>
    </source>
</evidence>
<dbReference type="SMART" id="SM00861">
    <property type="entry name" value="Transket_pyr"/>
    <property type="match status" value="1"/>
</dbReference>
<dbReference type="Gene3D" id="1.10.287.1150">
    <property type="entry name" value="TPP helical domain"/>
    <property type="match status" value="1"/>
</dbReference>
<accession>A0A517T4V0</accession>
<evidence type="ECO:0000256" key="1">
    <source>
        <dbReference type="ARBA" id="ARBA00001964"/>
    </source>
</evidence>
<dbReference type="Gene3D" id="3.40.50.11610">
    <property type="entry name" value="Multifunctional 2-oxoglutarate metabolism enzyme, C-terminal domain"/>
    <property type="match status" value="1"/>
</dbReference>
<dbReference type="PANTHER" id="PTHR23152">
    <property type="entry name" value="2-OXOGLUTARATE DEHYDROGENASE"/>
    <property type="match status" value="1"/>
</dbReference>
<keyword evidence="10" id="KW-1185">Reference proteome</keyword>
<dbReference type="InterPro" id="IPR005475">
    <property type="entry name" value="Transketolase-like_Pyr-bd"/>
</dbReference>
<dbReference type="EC" id="1.2.4.2" evidence="4"/>
<dbReference type="Gene3D" id="3.40.50.970">
    <property type="match status" value="1"/>
</dbReference>
<evidence type="ECO:0000256" key="2">
    <source>
        <dbReference type="ARBA" id="ARBA00003906"/>
    </source>
</evidence>
<dbReference type="GO" id="GO:0004591">
    <property type="term" value="F:oxoglutarate dehydrogenase (succinyl-transferring) activity"/>
    <property type="evidence" value="ECO:0007669"/>
    <property type="project" value="UniProtKB-EC"/>
</dbReference>
<proteinExistence type="inferred from homology"/>
<dbReference type="NCBIfam" id="TIGR00239">
    <property type="entry name" value="2oxo_dh_E1"/>
    <property type="match status" value="1"/>
</dbReference>
<evidence type="ECO:0000256" key="4">
    <source>
        <dbReference type="ARBA" id="ARBA00012280"/>
    </source>
</evidence>
<dbReference type="Pfam" id="PF02779">
    <property type="entry name" value="Transket_pyr"/>
    <property type="match status" value="1"/>
</dbReference>
<comment type="similarity">
    <text evidence="3">Belongs to the alpha-ketoglutarate dehydrogenase family.</text>
</comment>
<dbReference type="Pfam" id="PF16870">
    <property type="entry name" value="OxoGdeHyase_C"/>
    <property type="match status" value="1"/>
</dbReference>
<evidence type="ECO:0000313" key="10">
    <source>
        <dbReference type="Proteomes" id="UP000319976"/>
    </source>
</evidence>
<protein>
    <recommendedName>
        <fullName evidence="4">oxoglutarate dehydrogenase (succinyl-transferring)</fullName>
        <ecNumber evidence="4">1.2.4.2</ecNumber>
    </recommendedName>
</protein>
<dbReference type="EMBL" id="CP036316">
    <property type="protein sequence ID" value="QDT63388.1"/>
    <property type="molecule type" value="Genomic_DNA"/>
</dbReference>
<dbReference type="InterPro" id="IPR011603">
    <property type="entry name" value="2oxoglutarate_DH_E1"/>
</dbReference>
<dbReference type="PANTHER" id="PTHR23152:SF4">
    <property type="entry name" value="2-OXOADIPATE DEHYDROGENASE COMPLEX COMPONENT E1"/>
    <property type="match status" value="1"/>
</dbReference>
<sequence length="1004" mass="113122">MSSPNFVKTISDETPASPSVPMSNGEPVKVPMQTINPAPAVTGNGRSAPKEGPGGLNTGSLPFMEEMYQRYQDDPQSVSPDWRDYFEQMAAQGGGFTTPGGMPAPAPTAAIEFDNRVLEELKRELHEAVAIQERVDQLIRNYRVRGHIAARIDPLGRVSDMPAEMDPAFYGFTEADMDRRVNTTWVGGPERRTLRQIISWLHTTYCRSIGVQFMHIDSLRVRSWLQERMEGTGNYLKLSKDEQFRIYRRLSDAVIFEEFIQKKYITKKRFSLEGAESLIPLLDMAIEKAGRQGVNEIVLGMAHRGRLNVLANIMGKSPSDIFREFEDNDPEADMYGGDVKYHLGYSSDWRTADGNDVHISLCFNPSHLEFINPIVMGRVRAKMDRADDYNRRSGMVLLIHGDAAFAGEGIVQESLNLSELDGYSVGGTIHVVLNNQIGFTTTEEQGRSTAYATDVAKMLQSPIFHVNGEDPEAVAQVINLALDFREKFQKDVVIDMYCYRRHGHNEADEPSFTQPLMYQMIGKRPTTAHSYLQGLLERGDMTEADAKAILKESRKRLEAELKEARADVRVNKPNAGSGIWRPFKGGHSADEPDTAISEDVVKELLRKQYEMPEGFTPHPKIEKQLLTVRKGMAEGTQKINWGTAEALAFASIVTGAGNNVEQPYTIRFSGQDVERGTFSHRHAVLHDYASGERYIPLANLSDDQASFQIINSPLSEMGVLGFEYGYSLDTPDGLVLWEAQFGDFVNCAQVVIDQFITSAEDKWRRLSGLVMLLPHGFEGQGPEHSSARLERFLMAAAEDNIQICYPSTPDQYFHMLRRQVLRKWRKPLIVMTPKSLLRLPEAVSPISAFTTGEFMRVIPNMPEEEDTEVRRVLLCSGKVYYDLDQFRRKYERFDTAILRLEQLYPFPEEELRDALAGYSPGTEVVWVQEEPENMGAWRFLYCRIGDMLFEQYPFRGVTRPESASPATGSNSSHHFEQDKLVAEAFAEGAWKDHCPVPPPVEAGA</sequence>
<dbReference type="NCBIfam" id="NF008907">
    <property type="entry name" value="PRK12270.1"/>
    <property type="match status" value="1"/>
</dbReference>
<dbReference type="Pfam" id="PF00676">
    <property type="entry name" value="E1_dh"/>
    <property type="match status" value="1"/>
</dbReference>
<dbReference type="InterPro" id="IPR001017">
    <property type="entry name" value="DH_E1"/>
</dbReference>
<evidence type="ECO:0000313" key="9">
    <source>
        <dbReference type="EMBL" id="QDT63388.1"/>
    </source>
</evidence>
<organism evidence="9 10">
    <name type="scientific">Calycomorphotria hydatis</name>
    <dbReference type="NCBI Taxonomy" id="2528027"/>
    <lineage>
        <taxon>Bacteria</taxon>
        <taxon>Pseudomonadati</taxon>
        <taxon>Planctomycetota</taxon>
        <taxon>Planctomycetia</taxon>
        <taxon>Planctomycetales</taxon>
        <taxon>Planctomycetaceae</taxon>
        <taxon>Calycomorphotria</taxon>
    </lineage>
</organism>
<comment type="function">
    <text evidence="2">E1 component of the 2-oxoglutarate dehydrogenase (OGDH) complex which catalyzes the decarboxylation of 2-oxoglutarate, the first step in the conversion of 2-oxoglutarate to succinyl-CoA and CO(2).</text>
</comment>
<evidence type="ECO:0000256" key="6">
    <source>
        <dbReference type="ARBA" id="ARBA00023052"/>
    </source>
</evidence>
<dbReference type="InterPro" id="IPR031717">
    <property type="entry name" value="ODO-1/KGD_C"/>
</dbReference>
<feature type="domain" description="Transketolase-like pyrimidine-binding" evidence="8">
    <location>
        <begin position="639"/>
        <end position="839"/>
    </location>
</feature>
<dbReference type="Proteomes" id="UP000319976">
    <property type="component" value="Chromosome"/>
</dbReference>
<evidence type="ECO:0000259" key="8">
    <source>
        <dbReference type="SMART" id="SM00861"/>
    </source>
</evidence>
<feature type="region of interest" description="Disordered" evidence="7">
    <location>
        <begin position="1"/>
        <end position="57"/>
    </location>
</feature>
<comment type="cofactor">
    <cofactor evidence="1">
        <name>thiamine diphosphate</name>
        <dbReference type="ChEBI" id="CHEBI:58937"/>
    </cofactor>
</comment>